<keyword evidence="2" id="KW-1185">Reference proteome</keyword>
<organism evidence="1 2">
    <name type="scientific">Ambrosiozyma monospora</name>
    <name type="common">Yeast</name>
    <name type="synonym">Endomycopsis monosporus</name>
    <dbReference type="NCBI Taxonomy" id="43982"/>
    <lineage>
        <taxon>Eukaryota</taxon>
        <taxon>Fungi</taxon>
        <taxon>Dikarya</taxon>
        <taxon>Ascomycota</taxon>
        <taxon>Saccharomycotina</taxon>
        <taxon>Pichiomycetes</taxon>
        <taxon>Pichiales</taxon>
        <taxon>Pichiaceae</taxon>
        <taxon>Ambrosiozyma</taxon>
    </lineage>
</organism>
<dbReference type="Proteomes" id="UP001165064">
    <property type="component" value="Unassembled WGS sequence"/>
</dbReference>
<gene>
    <name evidence="1" type="ORF">Amon02_001278300</name>
</gene>
<comment type="caution">
    <text evidence="1">The sequence shown here is derived from an EMBL/GenBank/DDBJ whole genome shotgun (WGS) entry which is preliminary data.</text>
</comment>
<reference evidence="1" key="1">
    <citation type="submission" date="2023-04" db="EMBL/GenBank/DDBJ databases">
        <title>Ambrosiozyma monospora NBRC 10751.</title>
        <authorList>
            <person name="Ichikawa N."/>
            <person name="Sato H."/>
            <person name="Tonouchi N."/>
        </authorList>
    </citation>
    <scope>NUCLEOTIDE SEQUENCE</scope>
    <source>
        <strain evidence="1">NBRC 10751</strain>
    </source>
</reference>
<evidence type="ECO:0000313" key="2">
    <source>
        <dbReference type="Proteomes" id="UP001165064"/>
    </source>
</evidence>
<protein>
    <submittedName>
        <fullName evidence="1">Unnamed protein product</fullName>
    </submittedName>
</protein>
<accession>A0ACB5UAY1</accession>
<proteinExistence type="predicted"/>
<dbReference type="EMBL" id="BSXS01015483">
    <property type="protein sequence ID" value="GMF06780.1"/>
    <property type="molecule type" value="Genomic_DNA"/>
</dbReference>
<evidence type="ECO:0000313" key="1">
    <source>
        <dbReference type="EMBL" id="GMF06780.1"/>
    </source>
</evidence>
<sequence>MSQVQDFYQKGYKVVRDSTNYPVIIHDAFQADHYFDNVLNDGYSDVVVDHHHYQVFSTGELQRSVQDRITTACGWGWSEGSEYHWNVVGEFSGALTDCAKWLNGVGRGARYDNTYQG</sequence>
<name>A0ACB5UAY1_AMBMO</name>